<dbReference type="PANTHER" id="PTHR15396">
    <property type="entry name" value="RIBONUCLEASE P PROTEIN SUBUNIT P40"/>
    <property type="match status" value="1"/>
</dbReference>
<accession>A0ABR3QN37</accession>
<keyword evidence="2" id="KW-1185">Reference proteome</keyword>
<dbReference type="EMBL" id="JAKIXB020000040">
    <property type="protein sequence ID" value="KAL1593555.1"/>
    <property type="molecule type" value="Genomic_DNA"/>
</dbReference>
<sequence>MRRLNHVPTRLPHTGRRAALGKALGASTQLQLFSTAHSRQPTTPRSQTADNALAHRYQRSLPYPYTTMLDIHKPPSSSDTKTYFSHSILPSYIDPLNTSTKKKPFTAFNNQPHSHTLDLVLPAEIWNLVRAHLASHNERVYARAFLKLSDILEEEFLDAYIRNGNVSMLSEGRPLVDTRFEIVEGVLKIEFDRPTYERAGLVGVPLEDGGKRHQRNRWLVEYDLKQGSMKKGKKGFERLKWAAKNVLNDSKSCLFWSANPTFAESVKDGREVLSKHVPKILALEPEITTLKGVVVPKLDVQENGLSGLYDQEDALALLEWLDMVNLGSSRVTEGDEVNSHICRYHVPDFGHGVETQELVRVRWSGFITPGFVKDLFLGVWKAGFKGKHEPKRRKGNGAHDVQEEDVTMEGTQVEADAGKWFSMSAHAFGSRNARSLMQFTSRETLVWEVED</sequence>
<proteinExistence type="predicted"/>
<dbReference type="PANTHER" id="PTHR15396:SF1">
    <property type="entry name" value="RIBONUCLEASE P PROTEIN SUBUNIT P40"/>
    <property type="match status" value="1"/>
</dbReference>
<dbReference type="InterPro" id="IPR013893">
    <property type="entry name" value="RNase_P_Rpp40"/>
</dbReference>
<evidence type="ECO:0000313" key="1">
    <source>
        <dbReference type="EMBL" id="KAL1593555.1"/>
    </source>
</evidence>
<dbReference type="Pfam" id="PF08584">
    <property type="entry name" value="Ribonuc_P_40"/>
    <property type="match status" value="1"/>
</dbReference>
<gene>
    <name evidence="1" type="ORF">SLS59_009252</name>
</gene>
<dbReference type="Proteomes" id="UP001521222">
    <property type="component" value="Unassembled WGS sequence"/>
</dbReference>
<evidence type="ECO:0000313" key="2">
    <source>
        <dbReference type="Proteomes" id="UP001521222"/>
    </source>
</evidence>
<comment type="caution">
    <text evidence="1">The sequence shown here is derived from an EMBL/GenBank/DDBJ whole genome shotgun (WGS) entry which is preliminary data.</text>
</comment>
<organism evidence="1 2">
    <name type="scientific">Nothophoma quercina</name>
    <dbReference type="NCBI Taxonomy" id="749835"/>
    <lineage>
        <taxon>Eukaryota</taxon>
        <taxon>Fungi</taxon>
        <taxon>Dikarya</taxon>
        <taxon>Ascomycota</taxon>
        <taxon>Pezizomycotina</taxon>
        <taxon>Dothideomycetes</taxon>
        <taxon>Pleosporomycetidae</taxon>
        <taxon>Pleosporales</taxon>
        <taxon>Pleosporineae</taxon>
        <taxon>Didymellaceae</taxon>
        <taxon>Nothophoma</taxon>
    </lineage>
</organism>
<protein>
    <submittedName>
        <fullName evidence="1">Uncharacterized protein</fullName>
    </submittedName>
</protein>
<reference evidence="1 2" key="1">
    <citation type="submission" date="2024-02" db="EMBL/GenBank/DDBJ databases">
        <title>De novo assembly and annotation of 12 fungi associated with fruit tree decline syndrome in Ontario, Canada.</title>
        <authorList>
            <person name="Sulman M."/>
            <person name="Ellouze W."/>
            <person name="Ilyukhin E."/>
        </authorList>
    </citation>
    <scope>NUCLEOTIDE SEQUENCE [LARGE SCALE GENOMIC DNA]</scope>
    <source>
        <strain evidence="1 2">M97-236</strain>
    </source>
</reference>
<name>A0ABR3QN37_9PLEO</name>